<dbReference type="Proteomes" id="UP001378592">
    <property type="component" value="Unassembled WGS sequence"/>
</dbReference>
<accession>A0AAN9UZN1</accession>
<keyword evidence="2" id="KW-0472">Membrane</keyword>
<feature type="region of interest" description="Disordered" evidence="1">
    <location>
        <begin position="334"/>
        <end position="371"/>
    </location>
</feature>
<organism evidence="4 5">
    <name type="scientific">Gryllus longicercus</name>
    <dbReference type="NCBI Taxonomy" id="2509291"/>
    <lineage>
        <taxon>Eukaryota</taxon>
        <taxon>Metazoa</taxon>
        <taxon>Ecdysozoa</taxon>
        <taxon>Arthropoda</taxon>
        <taxon>Hexapoda</taxon>
        <taxon>Insecta</taxon>
        <taxon>Pterygota</taxon>
        <taxon>Neoptera</taxon>
        <taxon>Polyneoptera</taxon>
        <taxon>Orthoptera</taxon>
        <taxon>Ensifera</taxon>
        <taxon>Gryllidea</taxon>
        <taxon>Grylloidea</taxon>
        <taxon>Gryllidae</taxon>
        <taxon>Gryllinae</taxon>
        <taxon>Gryllus</taxon>
    </lineage>
</organism>
<feature type="signal peptide" evidence="3">
    <location>
        <begin position="1"/>
        <end position="19"/>
    </location>
</feature>
<proteinExistence type="predicted"/>
<evidence type="ECO:0000256" key="2">
    <source>
        <dbReference type="SAM" id="Phobius"/>
    </source>
</evidence>
<keyword evidence="5" id="KW-1185">Reference proteome</keyword>
<feature type="transmembrane region" description="Helical" evidence="2">
    <location>
        <begin position="580"/>
        <end position="605"/>
    </location>
</feature>
<feature type="compositionally biased region" description="Basic and acidic residues" evidence="1">
    <location>
        <begin position="350"/>
        <end position="367"/>
    </location>
</feature>
<reference evidence="4 5" key="1">
    <citation type="submission" date="2024-03" db="EMBL/GenBank/DDBJ databases">
        <title>The genome assembly and annotation of the cricket Gryllus longicercus Weissman &amp; Gray.</title>
        <authorList>
            <person name="Szrajer S."/>
            <person name="Gray D."/>
            <person name="Ylla G."/>
        </authorList>
    </citation>
    <scope>NUCLEOTIDE SEQUENCE [LARGE SCALE GENOMIC DNA]</scope>
    <source>
        <strain evidence="4">DAG 2021-001</strain>
        <tissue evidence="4">Whole body minus gut</tissue>
    </source>
</reference>
<keyword evidence="2" id="KW-1133">Transmembrane helix</keyword>
<protein>
    <submittedName>
        <fullName evidence="4">Uncharacterized protein</fullName>
    </submittedName>
</protein>
<sequence>MTLHWWMHWFWITRPLAVATQLIFLLAAVQTVPLPASTLDPQVHSSHNSRTPPATSWISGNDPTVTNGRPTSVYIEQHRQTAVYEGGPVWSSSPDIEEPFYPTTASSDHMSNRDLPTENIPITQKTISSQELVSETYRLSSAERPHQDYGKPTEFSLQSYSQQTTKLELTVQNSRKLGKVEKENVLQSTGNKQSVNSVSYLNREVPILEEPRALPLELSPVVTSENEFFSSTALDLENSTPKKIDDSISQKDSIFVNANHDHQNFIKNSSFSQNSSIGNGDALTRNRKLSQRLVIRDLRNASEPVLLSILSSHGSNSTDLGNSTLVRQSVRGSKAIGSFPHSSAAAGSSETKKEHVANPDKVEEDKSVQNPINIKENRTLSKEGEVNSDVKILHENSEPIKGNHSIINHNTSLLSKQNNSKSHSVENVNEQPANRRVYIESGSSKLASDSNRTNLGISVNSSIKASQPDKEGSQTSTVNSSFQNVTPNPVVMSTIGVGRKESSSPEPSVPFDSSLSQRITTLSDTEEAINLTPLHTHEFIGRSASHSHDVETTVEPSVAPVSGSRVAASPPDIPHRGLDAASITGIALGIVVFAGLTGAVSFILYRRRYLNKPQTLNDKCSNPDSSGYIDDSTLRENSEEMYSLDNDSFLNSLEAMTIQNYWTDNVKHTKL</sequence>
<evidence type="ECO:0000256" key="1">
    <source>
        <dbReference type="SAM" id="MobiDB-lite"/>
    </source>
</evidence>
<name>A0AAN9UZN1_9ORTH</name>
<keyword evidence="3" id="KW-0732">Signal</keyword>
<evidence type="ECO:0000313" key="5">
    <source>
        <dbReference type="Proteomes" id="UP001378592"/>
    </source>
</evidence>
<comment type="caution">
    <text evidence="4">The sequence shown here is derived from an EMBL/GenBank/DDBJ whole genome shotgun (WGS) entry which is preliminary data.</text>
</comment>
<evidence type="ECO:0000313" key="4">
    <source>
        <dbReference type="EMBL" id="KAK7788786.1"/>
    </source>
</evidence>
<dbReference type="EMBL" id="JAZDUA010000930">
    <property type="protein sequence ID" value="KAK7788786.1"/>
    <property type="molecule type" value="Genomic_DNA"/>
</dbReference>
<keyword evidence="2" id="KW-0812">Transmembrane</keyword>
<feature type="compositionally biased region" description="Polar residues" evidence="1">
    <location>
        <begin position="442"/>
        <end position="465"/>
    </location>
</feature>
<gene>
    <name evidence="4" type="ORF">R5R35_013483</name>
</gene>
<feature type="chain" id="PRO_5043001960" evidence="3">
    <location>
        <begin position="20"/>
        <end position="671"/>
    </location>
</feature>
<feature type="region of interest" description="Disordered" evidence="1">
    <location>
        <begin position="40"/>
        <end position="63"/>
    </location>
</feature>
<dbReference type="AlphaFoldDB" id="A0AAN9UZN1"/>
<feature type="compositionally biased region" description="Polar residues" evidence="1">
    <location>
        <begin position="473"/>
        <end position="487"/>
    </location>
</feature>
<evidence type="ECO:0000256" key="3">
    <source>
        <dbReference type="SAM" id="SignalP"/>
    </source>
</evidence>
<feature type="region of interest" description="Disordered" evidence="1">
    <location>
        <begin position="442"/>
        <end position="489"/>
    </location>
</feature>